<sequence length="264" mass="29924">MLSLIASIACFLRPLAWTRTYTWIENFVMMNKTTINQLWRAIPKLVPLLLTYRNNITEGFLVSCEEHREHRAVSTPSPCCRLPSKFERVRSTSTPLRPNLASEARGSLEFFLCLWTFNPQPPWKLQPKLPSSLPTTHCHRLKPQSPSPSFTHSNPNLHRSSNQNSHSSQPTAHRHHRSLDLHRHHSRIRTPTSIAAPTKTRIAVSPPPTATIEASIFIATVHTFEPQPPSQLQPKLTSQSAHRPPPPIEASIFIATIHGKENRN</sequence>
<evidence type="ECO:0000313" key="4">
    <source>
        <dbReference type="Proteomes" id="UP000634136"/>
    </source>
</evidence>
<feature type="region of interest" description="Disordered" evidence="1">
    <location>
        <begin position="126"/>
        <end position="205"/>
    </location>
</feature>
<keyword evidence="2" id="KW-0732">Signal</keyword>
<feature type="compositionally biased region" description="Polar residues" evidence="1">
    <location>
        <begin position="147"/>
        <end position="157"/>
    </location>
</feature>
<dbReference type="EMBL" id="JAAIUW010000003">
    <property type="protein sequence ID" value="KAF7838933.1"/>
    <property type="molecule type" value="Genomic_DNA"/>
</dbReference>
<evidence type="ECO:0000256" key="2">
    <source>
        <dbReference type="SAM" id="SignalP"/>
    </source>
</evidence>
<keyword evidence="4" id="KW-1185">Reference proteome</keyword>
<name>A0A834X7J2_9FABA</name>
<proteinExistence type="predicted"/>
<dbReference type="Proteomes" id="UP000634136">
    <property type="component" value="Unassembled WGS sequence"/>
</dbReference>
<feature type="signal peptide" evidence="2">
    <location>
        <begin position="1"/>
        <end position="18"/>
    </location>
</feature>
<organism evidence="3 4">
    <name type="scientific">Senna tora</name>
    <dbReference type="NCBI Taxonomy" id="362788"/>
    <lineage>
        <taxon>Eukaryota</taxon>
        <taxon>Viridiplantae</taxon>
        <taxon>Streptophyta</taxon>
        <taxon>Embryophyta</taxon>
        <taxon>Tracheophyta</taxon>
        <taxon>Spermatophyta</taxon>
        <taxon>Magnoliopsida</taxon>
        <taxon>eudicotyledons</taxon>
        <taxon>Gunneridae</taxon>
        <taxon>Pentapetalae</taxon>
        <taxon>rosids</taxon>
        <taxon>fabids</taxon>
        <taxon>Fabales</taxon>
        <taxon>Fabaceae</taxon>
        <taxon>Caesalpinioideae</taxon>
        <taxon>Cassia clade</taxon>
        <taxon>Senna</taxon>
    </lineage>
</organism>
<feature type="chain" id="PRO_5032878992" evidence="2">
    <location>
        <begin position="19"/>
        <end position="264"/>
    </location>
</feature>
<protein>
    <submittedName>
        <fullName evidence="3">Uncharacterized protein</fullName>
    </submittedName>
</protein>
<gene>
    <name evidence="3" type="ORF">G2W53_007415</name>
</gene>
<feature type="compositionally biased region" description="Low complexity" evidence="1">
    <location>
        <begin position="158"/>
        <end position="169"/>
    </location>
</feature>
<dbReference type="AlphaFoldDB" id="A0A834X7J2"/>
<evidence type="ECO:0000256" key="1">
    <source>
        <dbReference type="SAM" id="MobiDB-lite"/>
    </source>
</evidence>
<reference evidence="3" key="1">
    <citation type="submission" date="2020-09" db="EMBL/GenBank/DDBJ databases">
        <title>Genome-Enabled Discovery of Anthraquinone Biosynthesis in Senna tora.</title>
        <authorList>
            <person name="Kang S.-H."/>
            <person name="Pandey R.P."/>
            <person name="Lee C.-M."/>
            <person name="Sim J.-S."/>
            <person name="Jeong J.-T."/>
            <person name="Choi B.-S."/>
            <person name="Jung M."/>
            <person name="Ginzburg D."/>
            <person name="Zhao K."/>
            <person name="Won S.Y."/>
            <person name="Oh T.-J."/>
            <person name="Yu Y."/>
            <person name="Kim N.-H."/>
            <person name="Lee O.R."/>
            <person name="Lee T.-H."/>
            <person name="Bashyal P."/>
            <person name="Kim T.-S."/>
            <person name="Lee W.-H."/>
            <person name="Kawkins C."/>
            <person name="Kim C.-K."/>
            <person name="Kim J.S."/>
            <person name="Ahn B.O."/>
            <person name="Rhee S.Y."/>
            <person name="Sohng J.K."/>
        </authorList>
    </citation>
    <scope>NUCLEOTIDE SEQUENCE</scope>
    <source>
        <tissue evidence="3">Leaf</tissue>
    </source>
</reference>
<feature type="compositionally biased region" description="Basic residues" evidence="1">
    <location>
        <begin position="172"/>
        <end position="188"/>
    </location>
</feature>
<comment type="caution">
    <text evidence="3">The sequence shown here is derived from an EMBL/GenBank/DDBJ whole genome shotgun (WGS) entry which is preliminary data.</text>
</comment>
<evidence type="ECO:0000313" key="3">
    <source>
        <dbReference type="EMBL" id="KAF7838933.1"/>
    </source>
</evidence>
<accession>A0A834X7J2</accession>